<dbReference type="SUPFAM" id="SSF55909">
    <property type="entry name" value="Pentein"/>
    <property type="match status" value="1"/>
</dbReference>
<sequence length="140" mass="15535">MHLDTVFTQVDKDKFSVHPDAINEGMRIKVYKKDGDAVRIEEKQNVNLEELLAEATGNDKVTLIPCGAGDPIASMREQWNDGANTLAIAPGEVVVYSRNPITNEELRKQGIKVHVMSSSELSRGRGGPRCMSMPLEREEL</sequence>
<evidence type="ECO:0000313" key="3">
    <source>
        <dbReference type="EMBL" id="ADY49197.1"/>
    </source>
</evidence>
<dbReference type="Pfam" id="PF02274">
    <property type="entry name" value="ADI"/>
    <property type="match status" value="1"/>
</dbReference>
<feature type="region of interest" description="Disordered" evidence="2">
    <location>
        <begin position="117"/>
        <end position="140"/>
    </location>
</feature>
<name>F1LGE3_ASCSU</name>
<dbReference type="GO" id="GO:0016990">
    <property type="term" value="F:arginine deiminase activity"/>
    <property type="evidence" value="ECO:0007669"/>
    <property type="project" value="InterPro"/>
</dbReference>
<dbReference type="PANTHER" id="PTHR47271">
    <property type="entry name" value="ARGININE DEIMINASE"/>
    <property type="match status" value="1"/>
</dbReference>
<dbReference type="PANTHER" id="PTHR47271:SF2">
    <property type="entry name" value="ARGININE DEIMINASE"/>
    <property type="match status" value="1"/>
</dbReference>
<accession>F1LGE3</accession>
<keyword evidence="1" id="KW-0378">Hydrolase</keyword>
<evidence type="ECO:0000256" key="1">
    <source>
        <dbReference type="ARBA" id="ARBA00022801"/>
    </source>
</evidence>
<dbReference type="GO" id="GO:0019546">
    <property type="term" value="P:L-arginine deiminase pathway"/>
    <property type="evidence" value="ECO:0007669"/>
    <property type="project" value="TreeGrafter"/>
</dbReference>
<protein>
    <submittedName>
        <fullName evidence="3">Arginine deiminase</fullName>
    </submittedName>
</protein>
<proteinExistence type="evidence at transcript level"/>
<dbReference type="EMBL" id="JI214696">
    <property type="protein sequence ID" value="ADY49197.1"/>
    <property type="molecule type" value="mRNA"/>
</dbReference>
<dbReference type="InterPro" id="IPR003876">
    <property type="entry name" value="Arg_deiminase"/>
</dbReference>
<dbReference type="Gene3D" id="3.75.10.10">
    <property type="entry name" value="L-arginine/glycine Amidinotransferase, Chain A"/>
    <property type="match status" value="1"/>
</dbReference>
<dbReference type="AlphaFoldDB" id="F1LGE3"/>
<reference evidence="3" key="1">
    <citation type="journal article" date="2011" name="Genome Res.">
        <title>Deep small RNA sequencing from the nematode Ascaris reveals conservation, functional diversification, and novel developmental profiles.</title>
        <authorList>
            <person name="Wang J."/>
            <person name="Czech B."/>
            <person name="Crunk A."/>
            <person name="Wallace A."/>
            <person name="Mitreva M."/>
            <person name="Hannon G.J."/>
            <person name="Davis R.E."/>
        </authorList>
    </citation>
    <scope>NUCLEOTIDE SEQUENCE</scope>
</reference>
<organism evidence="3">
    <name type="scientific">Ascaris suum</name>
    <name type="common">Pig roundworm</name>
    <name type="synonym">Ascaris lumbricoides</name>
    <dbReference type="NCBI Taxonomy" id="6253"/>
    <lineage>
        <taxon>Eukaryota</taxon>
        <taxon>Metazoa</taxon>
        <taxon>Ecdysozoa</taxon>
        <taxon>Nematoda</taxon>
        <taxon>Chromadorea</taxon>
        <taxon>Rhabditida</taxon>
        <taxon>Spirurina</taxon>
        <taxon>Ascaridomorpha</taxon>
        <taxon>Ascaridoidea</taxon>
        <taxon>Ascarididae</taxon>
        <taxon>Ascaris</taxon>
    </lineage>
</organism>
<evidence type="ECO:0000256" key="2">
    <source>
        <dbReference type="SAM" id="MobiDB-lite"/>
    </source>
</evidence>
<dbReference type="PRINTS" id="PR01466">
    <property type="entry name" value="ARGDEIMINASE"/>
</dbReference>